<organism evidence="1 2">
    <name type="scientific">Stylosanthes scabra</name>
    <dbReference type="NCBI Taxonomy" id="79078"/>
    <lineage>
        <taxon>Eukaryota</taxon>
        <taxon>Viridiplantae</taxon>
        <taxon>Streptophyta</taxon>
        <taxon>Embryophyta</taxon>
        <taxon>Tracheophyta</taxon>
        <taxon>Spermatophyta</taxon>
        <taxon>Magnoliopsida</taxon>
        <taxon>eudicotyledons</taxon>
        <taxon>Gunneridae</taxon>
        <taxon>Pentapetalae</taxon>
        <taxon>rosids</taxon>
        <taxon>fabids</taxon>
        <taxon>Fabales</taxon>
        <taxon>Fabaceae</taxon>
        <taxon>Papilionoideae</taxon>
        <taxon>50 kb inversion clade</taxon>
        <taxon>dalbergioids sensu lato</taxon>
        <taxon>Dalbergieae</taxon>
        <taxon>Pterocarpus clade</taxon>
        <taxon>Stylosanthes</taxon>
    </lineage>
</organism>
<evidence type="ECO:0000313" key="2">
    <source>
        <dbReference type="Proteomes" id="UP001341840"/>
    </source>
</evidence>
<evidence type="ECO:0000313" key="1">
    <source>
        <dbReference type="EMBL" id="MED6217717.1"/>
    </source>
</evidence>
<proteinExistence type="predicted"/>
<name>A0ABU6Z722_9FABA</name>
<dbReference type="EMBL" id="JASCZI010271925">
    <property type="protein sequence ID" value="MED6217717.1"/>
    <property type="molecule type" value="Genomic_DNA"/>
</dbReference>
<protein>
    <recommendedName>
        <fullName evidence="3">Secreted protein</fullName>
    </recommendedName>
</protein>
<reference evidence="1 2" key="1">
    <citation type="journal article" date="2023" name="Plants (Basel)">
        <title>Bridging the Gap: Combining Genomics and Transcriptomics Approaches to Understand Stylosanthes scabra, an Orphan Legume from the Brazilian Caatinga.</title>
        <authorList>
            <person name="Ferreira-Neto J.R.C."/>
            <person name="da Silva M.D."/>
            <person name="Binneck E."/>
            <person name="de Melo N.F."/>
            <person name="da Silva R.H."/>
            <person name="de Melo A.L.T.M."/>
            <person name="Pandolfi V."/>
            <person name="Bustamante F.O."/>
            <person name="Brasileiro-Vidal A.C."/>
            <person name="Benko-Iseppon A.M."/>
        </authorList>
    </citation>
    <scope>NUCLEOTIDE SEQUENCE [LARGE SCALE GENOMIC DNA]</scope>
    <source>
        <tissue evidence="1">Leaves</tissue>
    </source>
</reference>
<sequence>MWWVPWMGSSLVRCSAVRMRDALSCGCVAYLWNRVRVALCYYFISFAMDASSRAVDVAVSVPLPYQHRRLARVAASLLICFASPILRTHCNHYSSSFLWVMLQPLLKLLLVAIRDG</sequence>
<evidence type="ECO:0008006" key="3">
    <source>
        <dbReference type="Google" id="ProtNLM"/>
    </source>
</evidence>
<comment type="caution">
    <text evidence="1">The sequence shown here is derived from an EMBL/GenBank/DDBJ whole genome shotgun (WGS) entry which is preliminary data.</text>
</comment>
<keyword evidence="2" id="KW-1185">Reference proteome</keyword>
<accession>A0ABU6Z722</accession>
<gene>
    <name evidence="1" type="ORF">PIB30_020348</name>
</gene>
<dbReference type="Proteomes" id="UP001341840">
    <property type="component" value="Unassembled WGS sequence"/>
</dbReference>